<proteinExistence type="predicted"/>
<comment type="caution">
    <text evidence="2">The sequence shown here is derived from an EMBL/GenBank/DDBJ whole genome shotgun (WGS) entry which is preliminary data.</text>
</comment>
<evidence type="ECO:0000259" key="1">
    <source>
        <dbReference type="PROSITE" id="PS51688"/>
    </source>
</evidence>
<accession>A0AAD5SCW6</accession>
<name>A0AAD5SCW6_9FUNG</name>
<keyword evidence="3" id="KW-1185">Reference proteome</keyword>
<sequence>MNLGIGTPTNQGTFIVWNRDGGGGRTSFMNQRGGGSGGFEWLNFDNSNVLESTSMSLDRYGNLTTIGDLYVNWATPRIHMGVAANRIIIGNVEGDGGGDWHVWDGKGNRMILGYFRTANIVRLGDASTTLQVGTSTIATQSWVTGQGYWKNTGTIDVTSVNSSGDLNLNTYGGSFTVRALGRFRVANNVGTTMLGMGSNPNVSSTGTWWSIDCNHALRVLNTTSQPSLTLDWSNLQNSTGGGFQCGSQSRFDNTVVITMKNVGVYRDNGQFFYVHRNGTGVSSGSYYYGLICNASMMMTTGSQLNVFSDRKLKKDIETIDGNVAVDVVRGLRAVSFRYKNTKEKRVRWIAQEIIDHPIAQEAVTITKRGDDETYTLCEQQMVPVLWSAVKKQQQIIDDLMRRLEKLEI</sequence>
<dbReference type="PROSITE" id="PS51688">
    <property type="entry name" value="ICA"/>
    <property type="match status" value="1"/>
</dbReference>
<gene>
    <name evidence="2" type="ORF">HK097_006038</name>
</gene>
<protein>
    <recommendedName>
        <fullName evidence="1">Peptidase S74 domain-containing protein</fullName>
    </recommendedName>
</protein>
<reference evidence="2" key="1">
    <citation type="submission" date="2020-05" db="EMBL/GenBank/DDBJ databases">
        <title>Phylogenomic resolution of chytrid fungi.</title>
        <authorList>
            <person name="Stajich J.E."/>
            <person name="Amses K."/>
            <person name="Simmons R."/>
            <person name="Seto K."/>
            <person name="Myers J."/>
            <person name="Bonds A."/>
            <person name="Quandt C.A."/>
            <person name="Barry K."/>
            <person name="Liu P."/>
            <person name="Grigoriev I."/>
            <person name="Longcore J.E."/>
            <person name="James T.Y."/>
        </authorList>
    </citation>
    <scope>NUCLEOTIDE SEQUENCE</scope>
    <source>
        <strain evidence="2">JEL0318</strain>
    </source>
</reference>
<dbReference type="EMBL" id="JADGJD010000283">
    <property type="protein sequence ID" value="KAJ3052569.1"/>
    <property type="molecule type" value="Genomic_DNA"/>
</dbReference>
<dbReference type="Proteomes" id="UP001212841">
    <property type="component" value="Unassembled WGS sequence"/>
</dbReference>
<evidence type="ECO:0000313" key="2">
    <source>
        <dbReference type="EMBL" id="KAJ3052569.1"/>
    </source>
</evidence>
<organism evidence="2 3">
    <name type="scientific">Rhizophlyctis rosea</name>
    <dbReference type="NCBI Taxonomy" id="64517"/>
    <lineage>
        <taxon>Eukaryota</taxon>
        <taxon>Fungi</taxon>
        <taxon>Fungi incertae sedis</taxon>
        <taxon>Chytridiomycota</taxon>
        <taxon>Chytridiomycota incertae sedis</taxon>
        <taxon>Chytridiomycetes</taxon>
        <taxon>Rhizophlyctidales</taxon>
        <taxon>Rhizophlyctidaceae</taxon>
        <taxon>Rhizophlyctis</taxon>
    </lineage>
</organism>
<dbReference type="AlphaFoldDB" id="A0AAD5SCW6"/>
<dbReference type="InterPro" id="IPR030392">
    <property type="entry name" value="S74_ICA"/>
</dbReference>
<dbReference type="Pfam" id="PF13884">
    <property type="entry name" value="Peptidase_S74"/>
    <property type="match status" value="1"/>
</dbReference>
<feature type="domain" description="Peptidase S74" evidence="1">
    <location>
        <begin position="308"/>
        <end position="403"/>
    </location>
</feature>
<evidence type="ECO:0000313" key="3">
    <source>
        <dbReference type="Proteomes" id="UP001212841"/>
    </source>
</evidence>